<protein>
    <recommendedName>
        <fullName evidence="2">Fibrinogen C-terminal domain-containing protein</fullName>
    </recommendedName>
</protein>
<evidence type="ECO:0000313" key="3">
    <source>
        <dbReference type="EMBL" id="KAH8355202.1"/>
    </source>
</evidence>
<dbReference type="Gene3D" id="3.90.215.10">
    <property type="entry name" value="Gamma Fibrinogen, chain A, domain 1"/>
    <property type="match status" value="1"/>
</dbReference>
<organism evidence="3 4">
    <name type="scientific">Drosophila rubida</name>
    <dbReference type="NCBI Taxonomy" id="30044"/>
    <lineage>
        <taxon>Eukaryota</taxon>
        <taxon>Metazoa</taxon>
        <taxon>Ecdysozoa</taxon>
        <taxon>Arthropoda</taxon>
        <taxon>Hexapoda</taxon>
        <taxon>Insecta</taxon>
        <taxon>Pterygota</taxon>
        <taxon>Neoptera</taxon>
        <taxon>Endopterygota</taxon>
        <taxon>Diptera</taxon>
        <taxon>Brachycera</taxon>
        <taxon>Muscomorpha</taxon>
        <taxon>Ephydroidea</taxon>
        <taxon>Drosophilidae</taxon>
        <taxon>Drosophila</taxon>
    </lineage>
</organism>
<dbReference type="AlphaFoldDB" id="A0AAD4PH06"/>
<dbReference type="Proteomes" id="UP001200034">
    <property type="component" value="Unassembled WGS sequence"/>
</dbReference>
<name>A0AAD4PH06_9MUSC</name>
<dbReference type="InterPro" id="IPR002181">
    <property type="entry name" value="Fibrinogen_a/b/g_C_dom"/>
</dbReference>
<dbReference type="EMBL" id="JAJJHW010003889">
    <property type="protein sequence ID" value="KAH8355202.1"/>
    <property type="molecule type" value="Genomic_DNA"/>
</dbReference>
<dbReference type="PANTHER" id="PTHR19143">
    <property type="entry name" value="FIBRINOGEN/TENASCIN/ANGIOPOEITIN"/>
    <property type="match status" value="1"/>
</dbReference>
<feature type="non-terminal residue" evidence="3">
    <location>
        <position position="114"/>
    </location>
</feature>
<dbReference type="InterPro" id="IPR036056">
    <property type="entry name" value="Fibrinogen-like_C"/>
</dbReference>
<dbReference type="Pfam" id="PF00147">
    <property type="entry name" value="Fibrinogen_C"/>
    <property type="match status" value="1"/>
</dbReference>
<dbReference type="PROSITE" id="PS51406">
    <property type="entry name" value="FIBRINOGEN_C_2"/>
    <property type="match status" value="1"/>
</dbReference>
<evidence type="ECO:0000313" key="4">
    <source>
        <dbReference type="Proteomes" id="UP001200034"/>
    </source>
</evidence>
<evidence type="ECO:0000259" key="2">
    <source>
        <dbReference type="PROSITE" id="PS51406"/>
    </source>
</evidence>
<accession>A0AAD4PH06</accession>
<feature type="domain" description="Fibrinogen C-terminal" evidence="2">
    <location>
        <begin position="1"/>
        <end position="114"/>
    </location>
</feature>
<feature type="region of interest" description="Disordered" evidence="1">
    <location>
        <begin position="92"/>
        <end position="114"/>
    </location>
</feature>
<keyword evidence="4" id="KW-1185">Reference proteome</keyword>
<dbReference type="InterPro" id="IPR050373">
    <property type="entry name" value="Fibrinogen_C-term_domain"/>
</dbReference>
<evidence type="ECO:0000256" key="1">
    <source>
        <dbReference type="SAM" id="MobiDB-lite"/>
    </source>
</evidence>
<dbReference type="PANTHER" id="PTHR19143:SF327">
    <property type="entry name" value="FI21813P1-RELATED"/>
    <property type="match status" value="1"/>
</dbReference>
<feature type="non-terminal residue" evidence="3">
    <location>
        <position position="1"/>
    </location>
</feature>
<dbReference type="InterPro" id="IPR014716">
    <property type="entry name" value="Fibrinogen_a/b/g_C_1"/>
</dbReference>
<reference evidence="3" key="1">
    <citation type="journal article" date="2021" name="Mol. Ecol. Resour.">
        <title>Phylogenomic analyses of the genus Drosophila reveals genomic signals of climate adaptation.</title>
        <authorList>
            <person name="Li F."/>
            <person name="Rane R.V."/>
            <person name="Luria V."/>
            <person name="Xiong Z."/>
            <person name="Chen J."/>
            <person name="Li Z."/>
            <person name="Catullo R.A."/>
            <person name="Griffin P.C."/>
            <person name="Schiffer M."/>
            <person name="Pearce S."/>
            <person name="Lee S.F."/>
            <person name="McElroy K."/>
            <person name="Stocker A."/>
            <person name="Shirriffs J."/>
            <person name="Cockerell F."/>
            <person name="Coppin C."/>
            <person name="Sgro C.M."/>
            <person name="Karger A."/>
            <person name="Cain J.W."/>
            <person name="Weber J.A."/>
            <person name="Santpere G."/>
            <person name="Kirschner M.W."/>
            <person name="Hoffmann A.A."/>
            <person name="Oakeshott J.G."/>
            <person name="Zhang G."/>
        </authorList>
    </citation>
    <scope>NUCLEOTIDE SEQUENCE</scope>
    <source>
        <strain evidence="3">BGI-SZ-2011g</strain>
    </source>
</reference>
<dbReference type="SUPFAM" id="SSF56496">
    <property type="entry name" value="Fibrinogen C-terminal domain-like"/>
    <property type="match status" value="1"/>
</dbReference>
<dbReference type="GO" id="GO:0005615">
    <property type="term" value="C:extracellular space"/>
    <property type="evidence" value="ECO:0007669"/>
    <property type="project" value="TreeGrafter"/>
</dbReference>
<dbReference type="SMART" id="SM00186">
    <property type="entry name" value="FBG"/>
    <property type="match status" value="1"/>
</dbReference>
<comment type="caution">
    <text evidence="3">The sequence shown here is derived from an EMBL/GenBank/DDBJ whole genome shotgun (WGS) entry which is preliminary data.</text>
</comment>
<sequence>HGGGWSIVMRRQDGSVDFYRFWKHYQSGFGNVHGEFFIGLDKLHAMTKELDQELLIVMEDMKGQKRYAKYNQFAIDSEANQYAMKVLGEYSGDAGDSLRGHANRKFTTQDRDND</sequence>
<gene>
    <name evidence="3" type="ORF">KR093_008294</name>
</gene>
<proteinExistence type="predicted"/>